<evidence type="ECO:0000256" key="1">
    <source>
        <dbReference type="ARBA" id="ARBA00022833"/>
    </source>
</evidence>
<dbReference type="Proteomes" id="UP000239494">
    <property type="component" value="Unassembled WGS sequence"/>
</dbReference>
<dbReference type="RefSeq" id="WP_106192442.1">
    <property type="nucleotide sequence ID" value="NZ_PVTF01000011.1"/>
</dbReference>
<dbReference type="PANTHER" id="PTHR12993:SF11">
    <property type="entry name" value="N-ACETYLGLUCOSAMINYL-PHOSPHATIDYLINOSITOL DE-N-ACETYLASE"/>
    <property type="match status" value="1"/>
</dbReference>
<dbReference type="PANTHER" id="PTHR12993">
    <property type="entry name" value="N-ACETYLGLUCOSAMINYL-PHOSPHATIDYLINOSITOL DE-N-ACETYLASE-RELATED"/>
    <property type="match status" value="1"/>
</dbReference>
<accession>A0A2T0SU68</accession>
<sequence>MQTYDTVLVISPHADDEVLGCGGMLARLSAEGSRVHVLYLSVDGMSHYGLANPVTYEARVAEIDRVAKLLGFEYTIAYGDRQLNERLDTLPRRELVDLFQDHLDRLRPDLLLLPSGDDYDQDHVATFTAAFAAARPIGRSFGKWLVPHVMSYEMSKLQWANKPLALCTAFLDISDHLDAKLAALREYASQHRPVPHIRSEESVSALAVLRGAEIGVRYAEAFEVHRTLL</sequence>
<keyword evidence="3" id="KW-1185">Reference proteome</keyword>
<gene>
    <name evidence="2" type="ORF">CLV43_111326</name>
</gene>
<dbReference type="AlphaFoldDB" id="A0A2T0SU68"/>
<dbReference type="Pfam" id="PF02585">
    <property type="entry name" value="PIG-L"/>
    <property type="match status" value="1"/>
</dbReference>
<keyword evidence="1" id="KW-0862">Zinc</keyword>
<reference evidence="2 3" key="1">
    <citation type="submission" date="2018-03" db="EMBL/GenBank/DDBJ databases">
        <title>Genomic Encyclopedia of Archaeal and Bacterial Type Strains, Phase II (KMG-II): from individual species to whole genera.</title>
        <authorList>
            <person name="Goeker M."/>
        </authorList>
    </citation>
    <scope>NUCLEOTIDE SEQUENCE [LARGE SCALE GENOMIC DNA]</scope>
    <source>
        <strain evidence="2 3">DSM 44720</strain>
    </source>
</reference>
<evidence type="ECO:0000313" key="3">
    <source>
        <dbReference type="Proteomes" id="UP000239494"/>
    </source>
</evidence>
<dbReference type="InterPro" id="IPR024078">
    <property type="entry name" value="LmbE-like_dom_sf"/>
</dbReference>
<evidence type="ECO:0000313" key="2">
    <source>
        <dbReference type="EMBL" id="PRY36954.1"/>
    </source>
</evidence>
<dbReference type="GO" id="GO:0016137">
    <property type="term" value="P:glycoside metabolic process"/>
    <property type="evidence" value="ECO:0007669"/>
    <property type="project" value="UniProtKB-ARBA"/>
</dbReference>
<dbReference type="SUPFAM" id="SSF102588">
    <property type="entry name" value="LmbE-like"/>
    <property type="match status" value="1"/>
</dbReference>
<dbReference type="Gene3D" id="3.40.50.10320">
    <property type="entry name" value="LmbE-like"/>
    <property type="match status" value="1"/>
</dbReference>
<name>A0A2T0SU68_9PSEU</name>
<organism evidence="2 3">
    <name type="scientific">Umezawaea tangerina</name>
    <dbReference type="NCBI Taxonomy" id="84725"/>
    <lineage>
        <taxon>Bacteria</taxon>
        <taxon>Bacillati</taxon>
        <taxon>Actinomycetota</taxon>
        <taxon>Actinomycetes</taxon>
        <taxon>Pseudonocardiales</taxon>
        <taxon>Pseudonocardiaceae</taxon>
        <taxon>Umezawaea</taxon>
    </lineage>
</organism>
<comment type="caution">
    <text evidence="2">The sequence shown here is derived from an EMBL/GenBank/DDBJ whole genome shotgun (WGS) entry which is preliminary data.</text>
</comment>
<dbReference type="EMBL" id="PVTF01000011">
    <property type="protein sequence ID" value="PRY36954.1"/>
    <property type="molecule type" value="Genomic_DNA"/>
</dbReference>
<dbReference type="OrthoDB" id="116799at2"/>
<dbReference type="InterPro" id="IPR003737">
    <property type="entry name" value="GlcNAc_PI_deacetylase-related"/>
</dbReference>
<protein>
    <submittedName>
        <fullName evidence="2">LmbE family N-acetylglucosaminyl deacetylase</fullName>
    </submittedName>
</protein>
<dbReference type="GO" id="GO:0016811">
    <property type="term" value="F:hydrolase activity, acting on carbon-nitrogen (but not peptide) bonds, in linear amides"/>
    <property type="evidence" value="ECO:0007669"/>
    <property type="project" value="TreeGrafter"/>
</dbReference>
<proteinExistence type="predicted"/>